<accession>A0ABU6VY41</accession>
<protein>
    <submittedName>
        <fullName evidence="2">Uncharacterized protein</fullName>
    </submittedName>
</protein>
<reference evidence="2 3" key="1">
    <citation type="journal article" date="2023" name="Plants (Basel)">
        <title>Bridging the Gap: Combining Genomics and Transcriptomics Approaches to Understand Stylosanthes scabra, an Orphan Legume from the Brazilian Caatinga.</title>
        <authorList>
            <person name="Ferreira-Neto J.R.C."/>
            <person name="da Silva M.D."/>
            <person name="Binneck E."/>
            <person name="de Melo N.F."/>
            <person name="da Silva R.H."/>
            <person name="de Melo A.L.T.M."/>
            <person name="Pandolfi V."/>
            <person name="Bustamante F.O."/>
            <person name="Brasileiro-Vidal A.C."/>
            <person name="Benko-Iseppon A.M."/>
        </authorList>
    </citation>
    <scope>NUCLEOTIDE SEQUENCE [LARGE SCALE GENOMIC DNA]</scope>
    <source>
        <tissue evidence="2">Leaves</tissue>
    </source>
</reference>
<proteinExistence type="predicted"/>
<evidence type="ECO:0000313" key="3">
    <source>
        <dbReference type="Proteomes" id="UP001341840"/>
    </source>
</evidence>
<organism evidence="2 3">
    <name type="scientific">Stylosanthes scabra</name>
    <dbReference type="NCBI Taxonomy" id="79078"/>
    <lineage>
        <taxon>Eukaryota</taxon>
        <taxon>Viridiplantae</taxon>
        <taxon>Streptophyta</taxon>
        <taxon>Embryophyta</taxon>
        <taxon>Tracheophyta</taxon>
        <taxon>Spermatophyta</taxon>
        <taxon>Magnoliopsida</taxon>
        <taxon>eudicotyledons</taxon>
        <taxon>Gunneridae</taxon>
        <taxon>Pentapetalae</taxon>
        <taxon>rosids</taxon>
        <taxon>fabids</taxon>
        <taxon>Fabales</taxon>
        <taxon>Fabaceae</taxon>
        <taxon>Papilionoideae</taxon>
        <taxon>50 kb inversion clade</taxon>
        <taxon>dalbergioids sensu lato</taxon>
        <taxon>Dalbergieae</taxon>
        <taxon>Pterocarpus clade</taxon>
        <taxon>Stylosanthes</taxon>
    </lineage>
</organism>
<comment type="caution">
    <text evidence="2">The sequence shown here is derived from an EMBL/GenBank/DDBJ whole genome shotgun (WGS) entry which is preliminary data.</text>
</comment>
<gene>
    <name evidence="2" type="ORF">PIB30_104482</name>
</gene>
<sequence>MALTQRRRRGTMLPPDVFIGDQPGWDVRRADAWWESVQHVAGRPEGQRSLTGRSKPPTPPTKGKTMQTIAQILNSNPAILPAAATWTTEDDADGNHTFAPNGQRDINAGRHTFGLTKVEDGYIDEGGAVTLNWGDQTRVIADFYAEVQDEDGDWVPGALIGWQSVTVQDGQDAYGEPAIDFDDDVDNLIAGIQALGR</sequence>
<feature type="region of interest" description="Disordered" evidence="1">
    <location>
        <begin position="40"/>
        <end position="64"/>
    </location>
</feature>
<evidence type="ECO:0000313" key="2">
    <source>
        <dbReference type="EMBL" id="MED6178104.1"/>
    </source>
</evidence>
<dbReference type="Proteomes" id="UP001341840">
    <property type="component" value="Unassembled WGS sequence"/>
</dbReference>
<dbReference type="EMBL" id="JASCZI010154648">
    <property type="protein sequence ID" value="MED6178104.1"/>
    <property type="molecule type" value="Genomic_DNA"/>
</dbReference>
<keyword evidence="3" id="KW-1185">Reference proteome</keyword>
<name>A0ABU6VY41_9FABA</name>
<evidence type="ECO:0000256" key="1">
    <source>
        <dbReference type="SAM" id="MobiDB-lite"/>
    </source>
</evidence>